<sequence length="576" mass="66549">MNKINCSPPDKDLFEHRVLPALYISVFVIGLVLNVWGMKSLLHNWKKFQHINIFVLNLGLADIMYLLTLPFLIVYRLKGNKWMFGDRFCKVTRFCYNLNLYGSIGFLTCISVYRYLAVVHPIRTRGRLTTIHSVVISAIVWILVSVHSLPDMFYPKTYPNGSKCFDTTSYENISSYLDYTIVAFIHLSSTSEEKGRTDFLLEDKMNTTNCVTRHKDLFEHKILSALYIFVFVVGLLLNVWGIKSLLHNWKKLRIINILVLNLGLADMLYLLTLPFLIVYYLNESKWIFGEPFCKMTRFCFKLNLYGSIGFLTCISAYRYLGIVHPMRVKGRLTSTHSVVISVLVWISVSAQSIPDMMFPKHSENMTGQCYDTTDLKNVEKYLHYSLSWTFIGFFIPFVVTVGCYGHVTLVVCRSKTVKKNRKQQILKLMVLLLLLFSLCYAPYHVFRNLNLYSRVQFTREICPTWNSEVFIAHQASRGLVSLNSALNPLVYLNVNKDMSLQMKQLLYQGSQPFRRLLKTRSSTSPVSQSEEEAPVLFKRRQLLRGGHQIFIRRFKSKSSSVPVPQAEQESLSGEKS</sequence>
<dbReference type="PANTHER" id="PTHR24244:SF0">
    <property type="entry name" value="G-PROTEIN COUPLED RECEPTORS FAMILY 1 PROFILE DOMAIN-CONTAINING PROTEIN"/>
    <property type="match status" value="1"/>
</dbReference>
<dbReference type="InterPro" id="IPR000276">
    <property type="entry name" value="GPCR_Rhodpsn"/>
</dbReference>
<feature type="transmembrane region" description="Helical" evidence="6">
    <location>
        <begin position="424"/>
        <end position="443"/>
    </location>
</feature>
<feature type="transmembrane region" description="Helical" evidence="6">
    <location>
        <begin position="302"/>
        <end position="320"/>
    </location>
</feature>
<keyword evidence="9" id="KW-1185">Reference proteome</keyword>
<gene>
    <name evidence="8" type="ORF">CCH79_00018679</name>
</gene>
<dbReference type="GO" id="GO:0016020">
    <property type="term" value="C:membrane"/>
    <property type="evidence" value="ECO:0007669"/>
    <property type="project" value="UniProtKB-SubCell"/>
</dbReference>
<comment type="caution">
    <text evidence="8">The sequence shown here is derived from an EMBL/GenBank/DDBJ whole genome shotgun (WGS) entry which is preliminary data.</text>
</comment>
<accession>A0A315VLD2</accession>
<feature type="transmembrane region" description="Helical" evidence="6">
    <location>
        <begin position="254"/>
        <end position="282"/>
    </location>
</feature>
<feature type="transmembrane region" description="Helical" evidence="6">
    <location>
        <begin position="54"/>
        <end position="78"/>
    </location>
</feature>
<reference evidence="8 9" key="1">
    <citation type="journal article" date="2018" name="G3 (Bethesda)">
        <title>A High-Quality Reference Genome for the Invasive Mosquitofish Gambusia affinis Using a Chicago Library.</title>
        <authorList>
            <person name="Hoffberg S.L."/>
            <person name="Troendle N.J."/>
            <person name="Glenn T.C."/>
            <person name="Mahmud O."/>
            <person name="Louha S."/>
            <person name="Chalopin D."/>
            <person name="Bennetzen J.L."/>
            <person name="Mauricio R."/>
        </authorList>
    </citation>
    <scope>NUCLEOTIDE SEQUENCE [LARGE SCALE GENOMIC DNA]</scope>
    <source>
        <strain evidence="8">NE01/NJP1002.9</strain>
        <tissue evidence="8">Muscle</tissue>
    </source>
</reference>
<feature type="domain" description="G-protein coupled receptors family 1 profile" evidence="7">
    <location>
        <begin position="33"/>
        <end position="185"/>
    </location>
</feature>
<dbReference type="AlphaFoldDB" id="A0A315VLD2"/>
<evidence type="ECO:0000256" key="5">
    <source>
        <dbReference type="SAM" id="MobiDB-lite"/>
    </source>
</evidence>
<feature type="domain" description="G-protein coupled receptors family 1 profile" evidence="7">
    <location>
        <begin position="237"/>
        <end position="491"/>
    </location>
</feature>
<evidence type="ECO:0000313" key="9">
    <source>
        <dbReference type="Proteomes" id="UP000250572"/>
    </source>
</evidence>
<dbReference type="PRINTS" id="PR01157">
    <property type="entry name" value="P2YPURNOCPTR"/>
</dbReference>
<name>A0A315VLD2_GAMAF</name>
<dbReference type="GO" id="GO:0008188">
    <property type="term" value="F:neuropeptide receptor activity"/>
    <property type="evidence" value="ECO:0007669"/>
    <property type="project" value="InterPro"/>
</dbReference>
<feature type="transmembrane region" description="Helical" evidence="6">
    <location>
        <begin position="20"/>
        <end position="42"/>
    </location>
</feature>
<feature type="compositionally biased region" description="Polar residues" evidence="5">
    <location>
        <begin position="557"/>
        <end position="576"/>
    </location>
</feature>
<evidence type="ECO:0000259" key="7">
    <source>
        <dbReference type="PROSITE" id="PS50262"/>
    </source>
</evidence>
<dbReference type="Gene3D" id="1.20.1070.10">
    <property type="entry name" value="Rhodopsin 7-helix transmembrane proteins"/>
    <property type="match status" value="2"/>
</dbReference>
<proteinExistence type="predicted"/>
<evidence type="ECO:0000256" key="3">
    <source>
        <dbReference type="ARBA" id="ARBA00022989"/>
    </source>
</evidence>
<evidence type="ECO:0000256" key="4">
    <source>
        <dbReference type="ARBA" id="ARBA00023136"/>
    </source>
</evidence>
<organism evidence="8 9">
    <name type="scientific">Gambusia affinis</name>
    <name type="common">Western mosquitofish</name>
    <name type="synonym">Heterandria affinis</name>
    <dbReference type="NCBI Taxonomy" id="33528"/>
    <lineage>
        <taxon>Eukaryota</taxon>
        <taxon>Metazoa</taxon>
        <taxon>Chordata</taxon>
        <taxon>Craniata</taxon>
        <taxon>Vertebrata</taxon>
        <taxon>Euteleostomi</taxon>
        <taxon>Actinopterygii</taxon>
        <taxon>Neopterygii</taxon>
        <taxon>Teleostei</taxon>
        <taxon>Neoteleostei</taxon>
        <taxon>Acanthomorphata</taxon>
        <taxon>Ovalentaria</taxon>
        <taxon>Atherinomorphae</taxon>
        <taxon>Cyprinodontiformes</taxon>
        <taxon>Poeciliidae</taxon>
        <taxon>Poeciliinae</taxon>
        <taxon>Gambusia</taxon>
    </lineage>
</organism>
<evidence type="ECO:0000313" key="8">
    <source>
        <dbReference type="EMBL" id="PWA24327.1"/>
    </source>
</evidence>
<dbReference type="Pfam" id="PF00001">
    <property type="entry name" value="7tm_1"/>
    <property type="match status" value="2"/>
</dbReference>
<feature type="transmembrane region" description="Helical" evidence="6">
    <location>
        <begin position="390"/>
        <end position="412"/>
    </location>
</feature>
<dbReference type="InterPro" id="IPR017452">
    <property type="entry name" value="GPCR_Rhodpsn_7TM"/>
</dbReference>
<feature type="transmembrane region" description="Helical" evidence="6">
    <location>
        <begin position="98"/>
        <end position="116"/>
    </location>
</feature>
<feature type="region of interest" description="Disordered" evidence="5">
    <location>
        <begin position="556"/>
        <end position="576"/>
    </location>
</feature>
<dbReference type="PROSITE" id="PS50262">
    <property type="entry name" value="G_PROTEIN_RECEP_F1_2"/>
    <property type="match status" value="2"/>
</dbReference>
<keyword evidence="2 6" id="KW-0812">Transmembrane</keyword>
<keyword evidence="4 6" id="KW-0472">Membrane</keyword>
<dbReference type="PRINTS" id="PR00237">
    <property type="entry name" value="GPCRRHODOPSN"/>
</dbReference>
<feature type="transmembrane region" description="Helical" evidence="6">
    <location>
        <begin position="128"/>
        <end position="149"/>
    </location>
</feature>
<comment type="subcellular location">
    <subcellularLocation>
        <location evidence="1">Membrane</location>
    </subcellularLocation>
</comment>
<evidence type="ECO:0000256" key="2">
    <source>
        <dbReference type="ARBA" id="ARBA00022692"/>
    </source>
</evidence>
<feature type="transmembrane region" description="Helical" evidence="6">
    <location>
        <begin position="222"/>
        <end position="242"/>
    </location>
</feature>
<dbReference type="SUPFAM" id="SSF81321">
    <property type="entry name" value="Family A G protein-coupled receptor-like"/>
    <property type="match status" value="2"/>
</dbReference>
<protein>
    <recommendedName>
        <fullName evidence="7">G-protein coupled receptors family 1 profile domain-containing protein</fullName>
    </recommendedName>
</protein>
<dbReference type="InterPro" id="IPR027294">
    <property type="entry name" value="NPS_rcpt"/>
</dbReference>
<evidence type="ECO:0000256" key="6">
    <source>
        <dbReference type="SAM" id="Phobius"/>
    </source>
</evidence>
<evidence type="ECO:0000256" key="1">
    <source>
        <dbReference type="ARBA" id="ARBA00004370"/>
    </source>
</evidence>
<keyword evidence="3 6" id="KW-1133">Transmembrane helix</keyword>
<dbReference type="PANTHER" id="PTHR24244">
    <property type="entry name" value="NEUROPEPTIDE S RECEPTOR"/>
    <property type="match status" value="1"/>
</dbReference>
<dbReference type="Proteomes" id="UP000250572">
    <property type="component" value="Unassembled WGS sequence"/>
</dbReference>
<dbReference type="EMBL" id="NHOQ01001446">
    <property type="protein sequence ID" value="PWA24327.1"/>
    <property type="molecule type" value="Genomic_DNA"/>
</dbReference>